<keyword evidence="1" id="KW-0521">NADP</keyword>
<name>A0A0N5AW38_9BILA</name>
<evidence type="ECO:0000256" key="1">
    <source>
        <dbReference type="ARBA" id="ARBA00022857"/>
    </source>
</evidence>
<organism evidence="4 5">
    <name type="scientific">Syphacia muris</name>
    <dbReference type="NCBI Taxonomy" id="451379"/>
    <lineage>
        <taxon>Eukaryota</taxon>
        <taxon>Metazoa</taxon>
        <taxon>Ecdysozoa</taxon>
        <taxon>Nematoda</taxon>
        <taxon>Chromadorea</taxon>
        <taxon>Rhabditida</taxon>
        <taxon>Spirurina</taxon>
        <taxon>Oxyuridomorpha</taxon>
        <taxon>Oxyuroidea</taxon>
        <taxon>Oxyuridae</taxon>
        <taxon>Syphacia</taxon>
    </lineage>
</organism>
<dbReference type="InterPro" id="IPR002347">
    <property type="entry name" value="SDR_fam"/>
</dbReference>
<evidence type="ECO:0000313" key="4">
    <source>
        <dbReference type="Proteomes" id="UP000046393"/>
    </source>
</evidence>
<sequence>MVLVPSSILITGANRGVGLGILKQWLLYPEVKHIFACVRKPSEESSHHLVLTVFVLVPWTCVRAYAHTRVHVVARFQELSELAKADPRIHCIQLDVNADRSISDAVKKVRTTLGDGVGLNLLINNAGIKISDGSLLNGADRSVYLQHFDTNVVSVAKVIEGFYDLLKLASENSVSKEWGVHRAAIINISSSLGSLTLNTGGTKYVKNIPYGLSKAALNQLTKTLSADFEPDEILVISICPGRCRTDLGGSDAENTVEDSTKKLVETSLTLHKEHSGAFIRNTGEILPF</sequence>
<reference evidence="5" key="1">
    <citation type="submission" date="2017-02" db="UniProtKB">
        <authorList>
            <consortium name="WormBaseParasite"/>
        </authorList>
    </citation>
    <scope>IDENTIFICATION</scope>
</reference>
<dbReference type="PRINTS" id="PR00081">
    <property type="entry name" value="GDHRDH"/>
</dbReference>
<dbReference type="Pfam" id="PF00106">
    <property type="entry name" value="adh_short"/>
    <property type="match status" value="1"/>
</dbReference>
<dbReference type="STRING" id="451379.A0A0N5AW38"/>
<accession>A0A0N5AW38</accession>
<dbReference type="Proteomes" id="UP000046393">
    <property type="component" value="Unplaced"/>
</dbReference>
<protein>
    <submittedName>
        <fullName evidence="5">C-factor</fullName>
    </submittedName>
</protein>
<dbReference type="Gene3D" id="3.40.50.720">
    <property type="entry name" value="NAD(P)-binding Rossmann-like Domain"/>
    <property type="match status" value="1"/>
</dbReference>
<dbReference type="SUPFAM" id="SSF51735">
    <property type="entry name" value="NAD(P)-binding Rossmann-fold domains"/>
    <property type="match status" value="2"/>
</dbReference>
<dbReference type="InterPro" id="IPR051468">
    <property type="entry name" value="Fungal_SecMetab_SDRs"/>
</dbReference>
<evidence type="ECO:0000256" key="3">
    <source>
        <dbReference type="RuleBase" id="RU000363"/>
    </source>
</evidence>
<dbReference type="PANTHER" id="PTHR43544:SF7">
    <property type="entry name" value="NADB-LER2"/>
    <property type="match status" value="1"/>
</dbReference>
<proteinExistence type="inferred from homology"/>
<dbReference type="CDD" id="cd05325">
    <property type="entry name" value="carb_red_sniffer_like_SDR_c"/>
    <property type="match status" value="1"/>
</dbReference>
<dbReference type="WBParaSite" id="SMUV_0000912201-mRNA-1">
    <property type="protein sequence ID" value="SMUV_0000912201-mRNA-1"/>
    <property type="gene ID" value="SMUV_0000912201"/>
</dbReference>
<dbReference type="AlphaFoldDB" id="A0A0N5AW38"/>
<comment type="similarity">
    <text evidence="3">Belongs to the short-chain dehydrogenases/reductases (SDR) family.</text>
</comment>
<dbReference type="GO" id="GO:0005737">
    <property type="term" value="C:cytoplasm"/>
    <property type="evidence" value="ECO:0007669"/>
    <property type="project" value="TreeGrafter"/>
</dbReference>
<evidence type="ECO:0000313" key="5">
    <source>
        <dbReference type="WBParaSite" id="SMUV_0000912201-mRNA-1"/>
    </source>
</evidence>
<keyword evidence="2" id="KW-0560">Oxidoreductase</keyword>
<dbReference type="InterPro" id="IPR036291">
    <property type="entry name" value="NAD(P)-bd_dom_sf"/>
</dbReference>
<evidence type="ECO:0000256" key="2">
    <source>
        <dbReference type="ARBA" id="ARBA00023002"/>
    </source>
</evidence>
<keyword evidence="4" id="KW-1185">Reference proteome</keyword>
<dbReference type="GO" id="GO:0016491">
    <property type="term" value="F:oxidoreductase activity"/>
    <property type="evidence" value="ECO:0007669"/>
    <property type="project" value="UniProtKB-KW"/>
</dbReference>
<dbReference type="PRINTS" id="PR00080">
    <property type="entry name" value="SDRFAMILY"/>
</dbReference>
<dbReference type="PANTHER" id="PTHR43544">
    <property type="entry name" value="SHORT-CHAIN DEHYDROGENASE/REDUCTASE"/>
    <property type="match status" value="1"/>
</dbReference>